<dbReference type="Gene3D" id="3.40.50.720">
    <property type="entry name" value="NAD(P)-binding Rossmann-like Domain"/>
    <property type="match status" value="1"/>
</dbReference>
<evidence type="ECO:0000313" key="3">
    <source>
        <dbReference type="EMBL" id="KAF7835921.1"/>
    </source>
</evidence>
<dbReference type="EMBL" id="JAAIUW010000004">
    <property type="protein sequence ID" value="KAF7835921.1"/>
    <property type="molecule type" value="Genomic_DNA"/>
</dbReference>
<keyword evidence="1" id="KW-0521">NADP</keyword>
<keyword evidence="4" id="KW-1185">Reference proteome</keyword>
<dbReference type="PANTHER" id="PTHR11011:SF45">
    <property type="entry name" value="FATTY ACYL-COA REDUCTASE CG8306-RELATED"/>
    <property type="match status" value="1"/>
</dbReference>
<dbReference type="InterPro" id="IPR036291">
    <property type="entry name" value="NAD(P)-bd_dom_sf"/>
</dbReference>
<feature type="domain" description="Thioester reductase (TE)" evidence="2">
    <location>
        <begin position="13"/>
        <end position="202"/>
    </location>
</feature>
<dbReference type="InterPro" id="IPR026055">
    <property type="entry name" value="FAR"/>
</dbReference>
<gene>
    <name evidence="3" type="ORF">G2W53_010780</name>
</gene>
<dbReference type="SUPFAM" id="SSF51735">
    <property type="entry name" value="NAD(P)-binding Rossmann-fold domains"/>
    <property type="match status" value="1"/>
</dbReference>
<name>A0A835CBS5_9FABA</name>
<dbReference type="GO" id="GO:0010345">
    <property type="term" value="P:suberin biosynthetic process"/>
    <property type="evidence" value="ECO:0007669"/>
    <property type="project" value="TreeGrafter"/>
</dbReference>
<sequence>MKKVKEVHGEKYEEFMMKKLVAIPGNICESDLGIDPLTANHIANNVHVIVNSAATTNFDERYDMALSVNTKGPSHLLSFAKTCKNVCLFLHISTAYVNDGRVGKIEETTLVPMLDIEKEMKLVSSLMDDSVQENQHSNQNMKQLGLQRAKIHGWKSCYTFSKAMGEMKITSMIGDIPIVILRPSIIESTYKEPFPGWIEGNRSSFACRLPWSVLLSLGSLCSSDMSQQNWLFKDGRIRRTRCREDDDGGGGGGRWRR</sequence>
<dbReference type="InterPro" id="IPR013120">
    <property type="entry name" value="FAR_NAD-bd"/>
</dbReference>
<keyword evidence="1" id="KW-0443">Lipid metabolism</keyword>
<dbReference type="GO" id="GO:0102965">
    <property type="term" value="F:alcohol-forming long-chain fatty acyl-CoA reductase activity"/>
    <property type="evidence" value="ECO:0007669"/>
    <property type="project" value="UniProtKB-EC"/>
</dbReference>
<dbReference type="Proteomes" id="UP000634136">
    <property type="component" value="Unassembled WGS sequence"/>
</dbReference>
<organism evidence="3 4">
    <name type="scientific">Senna tora</name>
    <dbReference type="NCBI Taxonomy" id="362788"/>
    <lineage>
        <taxon>Eukaryota</taxon>
        <taxon>Viridiplantae</taxon>
        <taxon>Streptophyta</taxon>
        <taxon>Embryophyta</taxon>
        <taxon>Tracheophyta</taxon>
        <taxon>Spermatophyta</taxon>
        <taxon>Magnoliopsida</taxon>
        <taxon>eudicotyledons</taxon>
        <taxon>Gunneridae</taxon>
        <taxon>Pentapetalae</taxon>
        <taxon>rosids</taxon>
        <taxon>fabids</taxon>
        <taxon>Fabales</taxon>
        <taxon>Fabaceae</taxon>
        <taxon>Caesalpinioideae</taxon>
        <taxon>Cassia clade</taxon>
        <taxon>Senna</taxon>
    </lineage>
</organism>
<accession>A0A835CBS5</accession>
<dbReference type="EC" id="1.2.1.84" evidence="1"/>
<protein>
    <recommendedName>
        <fullName evidence="1">Fatty acyl-CoA reductase</fullName>
        <ecNumber evidence="1">1.2.1.84</ecNumber>
    </recommendedName>
</protein>
<dbReference type="GO" id="GO:0035336">
    <property type="term" value="P:long-chain fatty-acyl-CoA metabolic process"/>
    <property type="evidence" value="ECO:0007669"/>
    <property type="project" value="TreeGrafter"/>
</dbReference>
<keyword evidence="1" id="KW-0444">Lipid biosynthesis</keyword>
<comment type="similarity">
    <text evidence="1">Belongs to the fatty acyl-CoA reductase family.</text>
</comment>
<comment type="catalytic activity">
    <reaction evidence="1">
        <text>a long-chain fatty acyl-CoA + 2 NADPH + 2 H(+) = a long-chain primary fatty alcohol + 2 NADP(+) + CoA</text>
        <dbReference type="Rhea" id="RHEA:52716"/>
        <dbReference type="ChEBI" id="CHEBI:15378"/>
        <dbReference type="ChEBI" id="CHEBI:57287"/>
        <dbReference type="ChEBI" id="CHEBI:57783"/>
        <dbReference type="ChEBI" id="CHEBI:58349"/>
        <dbReference type="ChEBI" id="CHEBI:77396"/>
        <dbReference type="ChEBI" id="CHEBI:83139"/>
        <dbReference type="EC" id="1.2.1.84"/>
    </reaction>
</comment>
<dbReference type="GO" id="GO:0080019">
    <property type="term" value="F:alcohol-forming very long-chain fatty acyl-CoA reductase activity"/>
    <property type="evidence" value="ECO:0007669"/>
    <property type="project" value="InterPro"/>
</dbReference>
<dbReference type="OrthoDB" id="1669136at2759"/>
<reference evidence="3" key="1">
    <citation type="submission" date="2020-09" db="EMBL/GenBank/DDBJ databases">
        <title>Genome-Enabled Discovery of Anthraquinone Biosynthesis in Senna tora.</title>
        <authorList>
            <person name="Kang S.-H."/>
            <person name="Pandey R.P."/>
            <person name="Lee C.-M."/>
            <person name="Sim J.-S."/>
            <person name="Jeong J.-T."/>
            <person name="Choi B.-S."/>
            <person name="Jung M."/>
            <person name="Ginzburg D."/>
            <person name="Zhao K."/>
            <person name="Won S.Y."/>
            <person name="Oh T.-J."/>
            <person name="Yu Y."/>
            <person name="Kim N.-H."/>
            <person name="Lee O.R."/>
            <person name="Lee T.-H."/>
            <person name="Bashyal P."/>
            <person name="Kim T.-S."/>
            <person name="Lee W.-H."/>
            <person name="Kawkins C."/>
            <person name="Kim C.-K."/>
            <person name="Kim J.S."/>
            <person name="Ahn B.O."/>
            <person name="Rhee S.Y."/>
            <person name="Sohng J.K."/>
        </authorList>
    </citation>
    <scope>NUCLEOTIDE SEQUENCE</scope>
    <source>
        <tissue evidence="3">Leaf</tissue>
    </source>
</reference>
<evidence type="ECO:0000256" key="1">
    <source>
        <dbReference type="RuleBase" id="RU363097"/>
    </source>
</evidence>
<proteinExistence type="inferred from homology"/>
<dbReference type="PANTHER" id="PTHR11011">
    <property type="entry name" value="MALE STERILITY PROTEIN 2-RELATED"/>
    <property type="match status" value="1"/>
</dbReference>
<comment type="caution">
    <text evidence="3">The sequence shown here is derived from an EMBL/GenBank/DDBJ whole genome shotgun (WGS) entry which is preliminary data.</text>
</comment>
<keyword evidence="1" id="KW-0560">Oxidoreductase</keyword>
<dbReference type="Pfam" id="PF07993">
    <property type="entry name" value="NAD_binding_4"/>
    <property type="match status" value="1"/>
</dbReference>
<evidence type="ECO:0000259" key="2">
    <source>
        <dbReference type="Pfam" id="PF07993"/>
    </source>
</evidence>
<comment type="function">
    <text evidence="1">Catalyzes the reduction of fatty acyl-CoA to fatty alcohols.</text>
</comment>
<dbReference type="AlphaFoldDB" id="A0A835CBS5"/>
<evidence type="ECO:0000313" key="4">
    <source>
        <dbReference type="Proteomes" id="UP000634136"/>
    </source>
</evidence>